<dbReference type="AlphaFoldDB" id="A0A0A9C061"/>
<organism evidence="2">
    <name type="scientific">Arundo donax</name>
    <name type="common">Giant reed</name>
    <name type="synonym">Donax arundinaceus</name>
    <dbReference type="NCBI Taxonomy" id="35708"/>
    <lineage>
        <taxon>Eukaryota</taxon>
        <taxon>Viridiplantae</taxon>
        <taxon>Streptophyta</taxon>
        <taxon>Embryophyta</taxon>
        <taxon>Tracheophyta</taxon>
        <taxon>Spermatophyta</taxon>
        <taxon>Magnoliopsida</taxon>
        <taxon>Liliopsida</taxon>
        <taxon>Poales</taxon>
        <taxon>Poaceae</taxon>
        <taxon>PACMAD clade</taxon>
        <taxon>Arundinoideae</taxon>
        <taxon>Arundineae</taxon>
        <taxon>Arundo</taxon>
    </lineage>
</organism>
<accession>A0A0A9C061</accession>
<name>A0A0A9C061_ARUDO</name>
<feature type="compositionally biased region" description="Polar residues" evidence="1">
    <location>
        <begin position="25"/>
        <end position="46"/>
    </location>
</feature>
<proteinExistence type="predicted"/>
<sequence>MAVWWKAECPGRCAKCRREGAVNLPATTPIATRTPSSPPQARTATIENAKKKTAAARDAHNQAQRRRPHPEPEPLGQRTRTITANRRPPTSPPKRTDRNTQCRVGKQPTKQIRGGRH</sequence>
<feature type="region of interest" description="Disordered" evidence="1">
    <location>
        <begin position="23"/>
        <end position="117"/>
    </location>
</feature>
<dbReference type="EMBL" id="GBRH01230047">
    <property type="protein sequence ID" value="JAD67848.1"/>
    <property type="molecule type" value="Transcribed_RNA"/>
</dbReference>
<reference evidence="2" key="2">
    <citation type="journal article" date="2015" name="Data Brief">
        <title>Shoot transcriptome of the giant reed, Arundo donax.</title>
        <authorList>
            <person name="Barrero R.A."/>
            <person name="Guerrero F.D."/>
            <person name="Moolhuijzen P."/>
            <person name="Goolsby J.A."/>
            <person name="Tidwell J."/>
            <person name="Bellgard S.E."/>
            <person name="Bellgard M.I."/>
        </authorList>
    </citation>
    <scope>NUCLEOTIDE SEQUENCE</scope>
    <source>
        <tissue evidence="2">Shoot tissue taken approximately 20 cm above the soil surface</tissue>
    </source>
</reference>
<protein>
    <submittedName>
        <fullName evidence="2">Uncharacterized protein</fullName>
    </submittedName>
</protein>
<reference evidence="2" key="1">
    <citation type="submission" date="2014-09" db="EMBL/GenBank/DDBJ databases">
        <authorList>
            <person name="Magalhaes I.L.F."/>
            <person name="Oliveira U."/>
            <person name="Santos F.R."/>
            <person name="Vidigal T.H.D.A."/>
            <person name="Brescovit A.D."/>
            <person name="Santos A.J."/>
        </authorList>
    </citation>
    <scope>NUCLEOTIDE SEQUENCE</scope>
    <source>
        <tissue evidence="2">Shoot tissue taken approximately 20 cm above the soil surface</tissue>
    </source>
</reference>
<evidence type="ECO:0000313" key="2">
    <source>
        <dbReference type="EMBL" id="JAD67848.1"/>
    </source>
</evidence>
<evidence type="ECO:0000256" key="1">
    <source>
        <dbReference type="SAM" id="MobiDB-lite"/>
    </source>
</evidence>